<accession>A0A2I1CDF9</accession>
<name>A0A2I1CDF9_ASPN1</name>
<dbReference type="GeneID" id="36528450"/>
<sequence>MADVSWAISTSAIPSLLAMTYNDGPNLYRFCKTVNATAHHILLDKYLKGATSEEKRPRYCEASLNYSQGPTTRYSHRLHHSVPELRRAINLFKDLKSSTLVAIIPSRLGPSYIVRLSKLHYKWQKNIPPTPSHDGDISVSRVGKKSKSFIYTELCVVFRRLRAYHRACPRYGAPLRRAP</sequence>
<dbReference type="Proteomes" id="UP000234474">
    <property type="component" value="Unassembled WGS sequence"/>
</dbReference>
<dbReference type="RefSeq" id="XP_024684246.1">
    <property type="nucleotide sequence ID" value="XM_024821124.1"/>
</dbReference>
<dbReference type="VEuPathDB" id="FungiDB:P174DRAFT_138860"/>
<dbReference type="AlphaFoldDB" id="A0A2I1CDF9"/>
<comment type="caution">
    <text evidence="1">The sequence shown here is derived from an EMBL/GenBank/DDBJ whole genome shotgun (WGS) entry which is preliminary data.</text>
</comment>
<gene>
    <name evidence="1" type="ORF">P174DRAFT_138860</name>
</gene>
<proteinExistence type="predicted"/>
<keyword evidence="2" id="KW-1185">Reference proteome</keyword>
<dbReference type="EMBL" id="MSZS01000003">
    <property type="protein sequence ID" value="PKX95651.1"/>
    <property type="molecule type" value="Genomic_DNA"/>
</dbReference>
<organism evidence="1 2">
    <name type="scientific">Aspergillus novofumigatus (strain IBT 16806)</name>
    <dbReference type="NCBI Taxonomy" id="1392255"/>
    <lineage>
        <taxon>Eukaryota</taxon>
        <taxon>Fungi</taxon>
        <taxon>Dikarya</taxon>
        <taxon>Ascomycota</taxon>
        <taxon>Pezizomycotina</taxon>
        <taxon>Eurotiomycetes</taxon>
        <taxon>Eurotiomycetidae</taxon>
        <taxon>Eurotiales</taxon>
        <taxon>Aspergillaceae</taxon>
        <taxon>Aspergillus</taxon>
        <taxon>Aspergillus subgen. Fumigati</taxon>
    </lineage>
</organism>
<protein>
    <submittedName>
        <fullName evidence="1">Uncharacterized protein</fullName>
    </submittedName>
</protein>
<evidence type="ECO:0000313" key="2">
    <source>
        <dbReference type="Proteomes" id="UP000234474"/>
    </source>
</evidence>
<evidence type="ECO:0000313" key="1">
    <source>
        <dbReference type="EMBL" id="PKX95651.1"/>
    </source>
</evidence>
<reference evidence="2" key="1">
    <citation type="journal article" date="2018" name="Proc. Natl. Acad. Sci. U.S.A.">
        <title>Linking secondary metabolites to gene clusters through genome sequencing of six diverse Aspergillus species.</title>
        <authorList>
            <person name="Kaerboelling I."/>
            <person name="Vesth T.C."/>
            <person name="Frisvad J.C."/>
            <person name="Nybo J.L."/>
            <person name="Theobald S."/>
            <person name="Kuo A."/>
            <person name="Bowyer P."/>
            <person name="Matsuda Y."/>
            <person name="Mondo S."/>
            <person name="Lyhne E.K."/>
            <person name="Kogle M.E."/>
            <person name="Clum A."/>
            <person name="Lipzen A."/>
            <person name="Salamov A."/>
            <person name="Ngan C.Y."/>
            <person name="Daum C."/>
            <person name="Chiniquy J."/>
            <person name="Barry K."/>
            <person name="LaButti K."/>
            <person name="Haridas S."/>
            <person name="Simmons B.A."/>
            <person name="Magnuson J.K."/>
            <person name="Mortensen U.H."/>
            <person name="Larsen T.O."/>
            <person name="Grigoriev I.V."/>
            <person name="Baker S.E."/>
            <person name="Andersen M.R."/>
        </authorList>
    </citation>
    <scope>NUCLEOTIDE SEQUENCE [LARGE SCALE GENOMIC DNA]</scope>
    <source>
        <strain evidence="2">IBT 16806</strain>
    </source>
</reference>